<feature type="transmembrane region" description="Helical" evidence="1">
    <location>
        <begin position="90"/>
        <end position="108"/>
    </location>
</feature>
<organism evidence="2 3">
    <name type="scientific">Oedothorax gibbosus</name>
    <dbReference type="NCBI Taxonomy" id="931172"/>
    <lineage>
        <taxon>Eukaryota</taxon>
        <taxon>Metazoa</taxon>
        <taxon>Ecdysozoa</taxon>
        <taxon>Arthropoda</taxon>
        <taxon>Chelicerata</taxon>
        <taxon>Arachnida</taxon>
        <taxon>Araneae</taxon>
        <taxon>Araneomorphae</taxon>
        <taxon>Entelegynae</taxon>
        <taxon>Araneoidea</taxon>
        <taxon>Linyphiidae</taxon>
        <taxon>Erigoninae</taxon>
        <taxon>Oedothorax</taxon>
    </lineage>
</organism>
<sequence>MTMTILVYRWVLCLRLNQFKDIVDSLRRVHVKKVTKLWIYAFTIAYIAMQVLVFYSDVVRKETPSEYKILGVSVQEPYASIIKQAVPLTLTIYIVVPINTFSILYVSVCQQMRFKILHFSDMISSRHGLKLNHLMQSYTRISNMVEGMDHAMSFPLFCHTLYSAGSMYYVLALILYPANGEISTKELAHATIFFMMTLQSFAAMSVSASSISEASQIASKEIKSLLPDSLGSAFQLQTFISMTGEGGLGLTLWKIVPIRRSFIFGALGTFFTYILLFHSTWPTTNHTESINTDVSGINMTRG</sequence>
<dbReference type="Proteomes" id="UP000827092">
    <property type="component" value="Unassembled WGS sequence"/>
</dbReference>
<feature type="transmembrane region" description="Helical" evidence="1">
    <location>
        <begin position="262"/>
        <end position="281"/>
    </location>
</feature>
<name>A0AAV6U826_9ARAC</name>
<keyword evidence="1" id="KW-1133">Transmembrane helix</keyword>
<feature type="transmembrane region" description="Helical" evidence="1">
    <location>
        <begin position="154"/>
        <end position="176"/>
    </location>
</feature>
<keyword evidence="1" id="KW-0812">Transmembrane</keyword>
<evidence type="ECO:0000256" key="1">
    <source>
        <dbReference type="SAM" id="Phobius"/>
    </source>
</evidence>
<comment type="caution">
    <text evidence="2">The sequence shown here is derived from an EMBL/GenBank/DDBJ whole genome shotgun (WGS) entry which is preliminary data.</text>
</comment>
<dbReference type="AlphaFoldDB" id="A0AAV6U826"/>
<reference evidence="2 3" key="1">
    <citation type="journal article" date="2022" name="Nat. Ecol. Evol.">
        <title>A masculinizing supergene underlies an exaggerated male reproductive morph in a spider.</title>
        <authorList>
            <person name="Hendrickx F."/>
            <person name="De Corte Z."/>
            <person name="Sonet G."/>
            <person name="Van Belleghem S.M."/>
            <person name="Kostlbacher S."/>
            <person name="Vangestel C."/>
        </authorList>
    </citation>
    <scope>NUCLEOTIDE SEQUENCE [LARGE SCALE GENOMIC DNA]</scope>
    <source>
        <strain evidence="2">W744_W776</strain>
    </source>
</reference>
<proteinExistence type="predicted"/>
<protein>
    <recommendedName>
        <fullName evidence="4">Gustatory receptor</fullName>
    </recommendedName>
</protein>
<dbReference type="EMBL" id="JAFNEN010000586">
    <property type="protein sequence ID" value="KAG8180096.1"/>
    <property type="molecule type" value="Genomic_DNA"/>
</dbReference>
<accession>A0AAV6U826</accession>
<keyword evidence="3" id="KW-1185">Reference proteome</keyword>
<evidence type="ECO:0000313" key="2">
    <source>
        <dbReference type="EMBL" id="KAG8180096.1"/>
    </source>
</evidence>
<evidence type="ECO:0000313" key="3">
    <source>
        <dbReference type="Proteomes" id="UP000827092"/>
    </source>
</evidence>
<feature type="transmembrane region" description="Helical" evidence="1">
    <location>
        <begin position="188"/>
        <end position="211"/>
    </location>
</feature>
<keyword evidence="1" id="KW-0472">Membrane</keyword>
<gene>
    <name evidence="2" type="ORF">JTE90_027875</name>
</gene>
<feature type="transmembrane region" description="Helical" evidence="1">
    <location>
        <begin position="37"/>
        <end position="55"/>
    </location>
</feature>
<evidence type="ECO:0008006" key="4">
    <source>
        <dbReference type="Google" id="ProtNLM"/>
    </source>
</evidence>